<dbReference type="EC" id="3.1.3.22" evidence="1"/>
<evidence type="ECO:0000313" key="2">
    <source>
        <dbReference type="Proteomes" id="UP001231915"/>
    </source>
</evidence>
<sequence>MIDAVIFDMDGTLIDSEPMWQAAEKQVFGSLGVDVRDELAARTASMTTIQAAEFWYQHAPWEGPSTSQVADQVVLRVAELIVLQGEALAGVHHALSLLRAKKLKIGLATNAPMTLIPVVFDKLDIGHYFTTYCSSDNEMAGKPSPDVYLTAAKEMGVLPERCLAVEDSVTGMKAAQAANMRTLVVPQKSQFNNVKFDKADMKLESLLALTESHLALNE</sequence>
<gene>
    <name evidence="1" type="primary">hxpB</name>
    <name evidence="1" type="ORF">QNM18_02400</name>
</gene>
<dbReference type="Proteomes" id="UP001231915">
    <property type="component" value="Unassembled WGS sequence"/>
</dbReference>
<dbReference type="SFLD" id="SFLDG01129">
    <property type="entry name" value="C1.5:_HAD__Beta-PGM__Phosphata"/>
    <property type="match status" value="1"/>
</dbReference>
<dbReference type="EC" id="3.1.3.50" evidence="1"/>
<dbReference type="RefSeq" id="WP_284136196.1">
    <property type="nucleotide sequence ID" value="NZ_JASJUT010000001.1"/>
</dbReference>
<dbReference type="NCBIfam" id="NF008087">
    <property type="entry name" value="PRK10826.1"/>
    <property type="match status" value="1"/>
</dbReference>
<comment type="caution">
    <text evidence="1">The sequence shown here is derived from an EMBL/GenBank/DDBJ whole genome shotgun (WGS) entry which is preliminary data.</text>
</comment>
<proteinExistence type="predicted"/>
<dbReference type="PANTHER" id="PTHR18901:SF38">
    <property type="entry name" value="PSEUDOURIDINE-5'-PHOSPHATASE"/>
    <property type="match status" value="1"/>
</dbReference>
<name>A0ABT7EGA8_9GAMM</name>
<dbReference type="Gene3D" id="3.40.50.1000">
    <property type="entry name" value="HAD superfamily/HAD-like"/>
    <property type="match status" value="1"/>
</dbReference>
<reference evidence="1 2" key="1">
    <citation type="submission" date="2023-05" db="EMBL/GenBank/DDBJ databases">
        <title>Pseudoalteromonas ardens sp. nov., Pseudoalteromonas obscura sp. nov., and Pseudoalteromonas umbrosa sp. nov., isolated from the coral Montipora capitata.</title>
        <authorList>
            <person name="Thomas E.M."/>
            <person name="Smith E.M."/>
            <person name="Papke E."/>
            <person name="Shlafstein M.D."/>
            <person name="Oline D.K."/>
            <person name="Videau P."/>
            <person name="Saw J.H."/>
            <person name="Strangman W.K."/>
            <person name="Ushijima B."/>
        </authorList>
    </citation>
    <scope>NUCLEOTIDE SEQUENCE [LARGE SCALE GENOMIC DNA]</scope>
    <source>
        <strain evidence="1 2">P94</strain>
    </source>
</reference>
<protein>
    <submittedName>
        <fullName evidence="1">Hexitol phosphatase HxpB</fullName>
        <ecNumber evidence="1">3.1.3.22</ecNumber>
        <ecNumber evidence="1">3.1.3.50</ecNumber>
        <ecNumber evidence="1">3.1.3.68</ecNumber>
    </submittedName>
</protein>
<dbReference type="GO" id="GO:0050084">
    <property type="term" value="F:mannitol-1-phosphatase activity"/>
    <property type="evidence" value="ECO:0007669"/>
    <property type="project" value="UniProtKB-EC"/>
</dbReference>
<dbReference type="InterPro" id="IPR023214">
    <property type="entry name" value="HAD_sf"/>
</dbReference>
<dbReference type="NCBIfam" id="TIGR01549">
    <property type="entry name" value="HAD-SF-IA-v1"/>
    <property type="match status" value="1"/>
</dbReference>
<dbReference type="EMBL" id="JASJUT010000001">
    <property type="protein sequence ID" value="MDK2593916.1"/>
    <property type="molecule type" value="Genomic_DNA"/>
</dbReference>
<dbReference type="GO" id="GO:0003850">
    <property type="term" value="F:2-deoxyglucose-6-phosphatase activity"/>
    <property type="evidence" value="ECO:0007669"/>
    <property type="project" value="UniProtKB-EC"/>
</dbReference>
<dbReference type="InterPro" id="IPR036412">
    <property type="entry name" value="HAD-like_sf"/>
</dbReference>
<dbReference type="Gene3D" id="1.10.150.240">
    <property type="entry name" value="Putative phosphatase, domain 2"/>
    <property type="match status" value="1"/>
</dbReference>
<dbReference type="Pfam" id="PF00702">
    <property type="entry name" value="Hydrolase"/>
    <property type="match status" value="1"/>
</dbReference>
<organism evidence="1 2">
    <name type="scientific">Pseudoalteromonas obscura</name>
    <dbReference type="NCBI Taxonomy" id="3048491"/>
    <lineage>
        <taxon>Bacteria</taxon>
        <taxon>Pseudomonadati</taxon>
        <taxon>Pseudomonadota</taxon>
        <taxon>Gammaproteobacteria</taxon>
        <taxon>Alteromonadales</taxon>
        <taxon>Pseudoalteromonadaceae</taxon>
        <taxon>Pseudoalteromonas</taxon>
    </lineage>
</organism>
<keyword evidence="2" id="KW-1185">Reference proteome</keyword>
<dbReference type="EC" id="3.1.3.68" evidence="1"/>
<dbReference type="SUPFAM" id="SSF56784">
    <property type="entry name" value="HAD-like"/>
    <property type="match status" value="1"/>
</dbReference>
<dbReference type="NCBIfam" id="TIGR01509">
    <property type="entry name" value="HAD-SF-IA-v3"/>
    <property type="match status" value="1"/>
</dbReference>
<dbReference type="SFLD" id="SFLDS00003">
    <property type="entry name" value="Haloacid_Dehalogenase"/>
    <property type="match status" value="1"/>
</dbReference>
<dbReference type="InterPro" id="IPR023198">
    <property type="entry name" value="PGP-like_dom2"/>
</dbReference>
<dbReference type="SFLD" id="SFLDG01135">
    <property type="entry name" value="C1.5.6:_HAD__Beta-PGM__Phospha"/>
    <property type="match status" value="1"/>
</dbReference>
<accession>A0ABT7EGA8</accession>
<dbReference type="GO" id="GO:0050286">
    <property type="term" value="F:sorbitol-6-phosphatase activity"/>
    <property type="evidence" value="ECO:0007669"/>
    <property type="project" value="UniProtKB-EC"/>
</dbReference>
<evidence type="ECO:0000313" key="1">
    <source>
        <dbReference type="EMBL" id="MDK2593916.1"/>
    </source>
</evidence>
<keyword evidence="1" id="KW-0378">Hydrolase</keyword>
<dbReference type="PANTHER" id="PTHR18901">
    <property type="entry name" value="2-DEOXYGLUCOSE-6-PHOSPHATE PHOSPHATASE 2"/>
    <property type="match status" value="1"/>
</dbReference>
<dbReference type="InterPro" id="IPR006439">
    <property type="entry name" value="HAD-SF_hydro_IA"/>
</dbReference>
<dbReference type="PRINTS" id="PR00413">
    <property type="entry name" value="HADHALOGNASE"/>
</dbReference>
<dbReference type="CDD" id="cd07505">
    <property type="entry name" value="HAD_BPGM-like"/>
    <property type="match status" value="1"/>
</dbReference>